<organism evidence="3 4">
    <name type="scientific">Elysia chlorotica</name>
    <name type="common">Eastern emerald elysia</name>
    <name type="synonym">Sea slug</name>
    <dbReference type="NCBI Taxonomy" id="188477"/>
    <lineage>
        <taxon>Eukaryota</taxon>
        <taxon>Metazoa</taxon>
        <taxon>Spiralia</taxon>
        <taxon>Lophotrochozoa</taxon>
        <taxon>Mollusca</taxon>
        <taxon>Gastropoda</taxon>
        <taxon>Heterobranchia</taxon>
        <taxon>Euthyneura</taxon>
        <taxon>Panpulmonata</taxon>
        <taxon>Sacoglossa</taxon>
        <taxon>Placobranchoidea</taxon>
        <taxon>Plakobranchidae</taxon>
        <taxon>Elysia</taxon>
    </lineage>
</organism>
<dbReference type="InterPro" id="IPR016187">
    <property type="entry name" value="CTDL_fold"/>
</dbReference>
<keyword evidence="4" id="KW-1185">Reference proteome</keyword>
<dbReference type="PROSITE" id="PS51257">
    <property type="entry name" value="PROKAR_LIPOPROTEIN"/>
    <property type="match status" value="1"/>
</dbReference>
<proteinExistence type="predicted"/>
<accession>A0A433TLR6</accession>
<feature type="region of interest" description="Disordered" evidence="1">
    <location>
        <begin position="281"/>
        <end position="300"/>
    </location>
</feature>
<dbReference type="EMBL" id="RQTK01000282">
    <property type="protein sequence ID" value="RUS82533.1"/>
    <property type="molecule type" value="Genomic_DNA"/>
</dbReference>
<dbReference type="CDD" id="cd00037">
    <property type="entry name" value="CLECT"/>
    <property type="match status" value="1"/>
</dbReference>
<dbReference type="Proteomes" id="UP000271974">
    <property type="component" value="Unassembled WGS sequence"/>
</dbReference>
<protein>
    <recommendedName>
        <fullName evidence="5">Endonuclease/exonuclease/phosphatase domain-containing protein</fullName>
    </recommendedName>
</protein>
<evidence type="ECO:0000313" key="3">
    <source>
        <dbReference type="EMBL" id="RUS82533.1"/>
    </source>
</evidence>
<evidence type="ECO:0000313" key="4">
    <source>
        <dbReference type="Proteomes" id="UP000271974"/>
    </source>
</evidence>
<evidence type="ECO:0008006" key="5">
    <source>
        <dbReference type="Google" id="ProtNLM"/>
    </source>
</evidence>
<dbReference type="OrthoDB" id="6242194at2759"/>
<reference evidence="3 4" key="1">
    <citation type="submission" date="2019-01" db="EMBL/GenBank/DDBJ databases">
        <title>A draft genome assembly of the solar-powered sea slug Elysia chlorotica.</title>
        <authorList>
            <person name="Cai H."/>
            <person name="Li Q."/>
            <person name="Fang X."/>
            <person name="Li J."/>
            <person name="Curtis N.E."/>
            <person name="Altenburger A."/>
            <person name="Shibata T."/>
            <person name="Feng M."/>
            <person name="Maeda T."/>
            <person name="Schwartz J.A."/>
            <person name="Shigenobu S."/>
            <person name="Lundholm N."/>
            <person name="Nishiyama T."/>
            <person name="Yang H."/>
            <person name="Hasebe M."/>
            <person name="Li S."/>
            <person name="Pierce S.K."/>
            <person name="Wang J."/>
        </authorList>
    </citation>
    <scope>NUCLEOTIDE SEQUENCE [LARGE SCALE GENOMIC DNA]</scope>
    <source>
        <strain evidence="3">EC2010</strain>
        <tissue evidence="3">Whole organism of an adult</tissue>
    </source>
</reference>
<evidence type="ECO:0000256" key="2">
    <source>
        <dbReference type="SAM" id="SignalP"/>
    </source>
</evidence>
<evidence type="ECO:0000256" key="1">
    <source>
        <dbReference type="SAM" id="MobiDB-lite"/>
    </source>
</evidence>
<dbReference type="STRING" id="188477.A0A433TLR6"/>
<dbReference type="SUPFAM" id="SSF56436">
    <property type="entry name" value="C-type lectin-like"/>
    <property type="match status" value="1"/>
</dbReference>
<sequence>MIAKKMLQGIAFIFAAMVLGCNDAAMFEFRLIEENHNCTYFRELCQNLGYDGLAILSTPEAYQYAMDISANVRDTLGMHIFIGARYFPEYDATLWDDGTETRSDSPFGRHPPKADPNEPCTRLLHTGNFRLTADNLLYYGMCGNQLMTCTGESLRDAGVPTTLLTAKTKTRIGTWNIRTLYEIGRIAQGRRVTIIECDAPINVSAIEEKIRLYGHVQTVIDKVPRRDIRILFGDLNSKVGTDNTDMEHVMGIHGTENGYFFTEICLFNDLVIGGDNANSFGQEDQETQGVDLNRHIDTHH</sequence>
<comment type="caution">
    <text evidence="3">The sequence shown here is derived from an EMBL/GenBank/DDBJ whole genome shotgun (WGS) entry which is preliminary data.</text>
</comment>
<feature type="signal peptide" evidence="2">
    <location>
        <begin position="1"/>
        <end position="24"/>
    </location>
</feature>
<dbReference type="AlphaFoldDB" id="A0A433TLR6"/>
<gene>
    <name evidence="3" type="ORF">EGW08_009705</name>
</gene>
<feature type="compositionally biased region" description="Polar residues" evidence="1">
    <location>
        <begin position="281"/>
        <end position="290"/>
    </location>
</feature>
<feature type="chain" id="PRO_5019204359" description="Endonuclease/exonuclease/phosphatase domain-containing protein" evidence="2">
    <location>
        <begin position="25"/>
        <end position="300"/>
    </location>
</feature>
<keyword evidence="2" id="KW-0732">Signal</keyword>
<name>A0A433TLR6_ELYCH</name>